<gene>
    <name evidence="1" type="ORF">Tco_0683168</name>
</gene>
<dbReference type="EMBL" id="BQNB010009803">
    <property type="protein sequence ID" value="GJS68603.1"/>
    <property type="molecule type" value="Genomic_DNA"/>
</dbReference>
<protein>
    <submittedName>
        <fullName evidence="1">Uncharacterized protein</fullName>
    </submittedName>
</protein>
<keyword evidence="2" id="KW-1185">Reference proteome</keyword>
<reference evidence="1" key="1">
    <citation type="journal article" date="2022" name="Int. J. Mol. Sci.">
        <title>Draft Genome of Tanacetum Coccineum: Genomic Comparison of Closely Related Tanacetum-Family Plants.</title>
        <authorList>
            <person name="Yamashiro T."/>
            <person name="Shiraishi A."/>
            <person name="Nakayama K."/>
            <person name="Satake H."/>
        </authorList>
    </citation>
    <scope>NUCLEOTIDE SEQUENCE</scope>
</reference>
<proteinExistence type="predicted"/>
<reference evidence="1" key="2">
    <citation type="submission" date="2022-01" db="EMBL/GenBank/DDBJ databases">
        <authorList>
            <person name="Yamashiro T."/>
            <person name="Shiraishi A."/>
            <person name="Satake H."/>
            <person name="Nakayama K."/>
        </authorList>
    </citation>
    <scope>NUCLEOTIDE SEQUENCE</scope>
</reference>
<sequence length="126" mass="14128">MVAYLTTYQLLTALTNFVVALGYKPMGYSVLLPILVSGLDTNSPDELLEDSMQVNECSLYMRRQIGGSGGIGKLSNRLLQPMKRLAAAIDVISATNILEFTNEDIQQEWNCHLCRVIRVYDEDVIR</sequence>
<name>A0ABQ4XUP1_9ASTR</name>
<dbReference type="Proteomes" id="UP001151760">
    <property type="component" value="Unassembled WGS sequence"/>
</dbReference>
<evidence type="ECO:0000313" key="1">
    <source>
        <dbReference type="EMBL" id="GJS68603.1"/>
    </source>
</evidence>
<comment type="caution">
    <text evidence="1">The sequence shown here is derived from an EMBL/GenBank/DDBJ whole genome shotgun (WGS) entry which is preliminary data.</text>
</comment>
<organism evidence="1 2">
    <name type="scientific">Tanacetum coccineum</name>
    <dbReference type="NCBI Taxonomy" id="301880"/>
    <lineage>
        <taxon>Eukaryota</taxon>
        <taxon>Viridiplantae</taxon>
        <taxon>Streptophyta</taxon>
        <taxon>Embryophyta</taxon>
        <taxon>Tracheophyta</taxon>
        <taxon>Spermatophyta</taxon>
        <taxon>Magnoliopsida</taxon>
        <taxon>eudicotyledons</taxon>
        <taxon>Gunneridae</taxon>
        <taxon>Pentapetalae</taxon>
        <taxon>asterids</taxon>
        <taxon>campanulids</taxon>
        <taxon>Asterales</taxon>
        <taxon>Asteraceae</taxon>
        <taxon>Asteroideae</taxon>
        <taxon>Anthemideae</taxon>
        <taxon>Anthemidinae</taxon>
        <taxon>Tanacetum</taxon>
    </lineage>
</organism>
<accession>A0ABQ4XUP1</accession>
<evidence type="ECO:0000313" key="2">
    <source>
        <dbReference type="Proteomes" id="UP001151760"/>
    </source>
</evidence>